<feature type="transmembrane region" description="Helical" evidence="8">
    <location>
        <begin position="427"/>
        <end position="452"/>
    </location>
</feature>
<proteinExistence type="inferred from homology"/>
<dbReference type="GO" id="GO:0006865">
    <property type="term" value="P:amino acid transport"/>
    <property type="evidence" value="ECO:0007669"/>
    <property type="project" value="TreeGrafter"/>
</dbReference>
<evidence type="ECO:0000256" key="2">
    <source>
        <dbReference type="ARBA" id="ARBA00010333"/>
    </source>
</evidence>
<feature type="transmembrane region" description="Helical" evidence="8">
    <location>
        <begin position="402"/>
        <end position="421"/>
    </location>
</feature>
<protein>
    <submittedName>
        <fullName evidence="10">Polar amino acid transport system substrate-binding protein</fullName>
    </submittedName>
</protein>
<organism evidence="10 11">
    <name type="scientific">Halopseudomonas salegens</name>
    <dbReference type="NCBI Taxonomy" id="1434072"/>
    <lineage>
        <taxon>Bacteria</taxon>
        <taxon>Pseudomonadati</taxon>
        <taxon>Pseudomonadota</taxon>
        <taxon>Gammaproteobacteria</taxon>
        <taxon>Pseudomonadales</taxon>
        <taxon>Pseudomonadaceae</taxon>
        <taxon>Halopseudomonas</taxon>
    </lineage>
</organism>
<keyword evidence="7 8" id="KW-0472">Membrane</keyword>
<dbReference type="PANTHER" id="PTHR30085:SF6">
    <property type="entry name" value="ABC TRANSPORTER GLUTAMINE-BINDING PROTEIN GLNH"/>
    <property type="match status" value="1"/>
</dbReference>
<evidence type="ECO:0000256" key="7">
    <source>
        <dbReference type="ARBA" id="ARBA00023136"/>
    </source>
</evidence>
<sequence length="546" mass="59018">MLRSWIAVLWIGLLWLATGPGQMAVAGMVTEDAGRLALIERRGVVRVGVKIDYPPWGMVARDTRIVGLEADLAADLAARLGVALELQAVTSANRLQRLQQGMVDVVIATLSDTPARRRMVDMIEPHYYASGVSLLHHKAVSVAGWESLRGRPVCLTEGAYFNRELIERYGIRPLVFPGTRDTLMALQDGRCVGWAYDDTALLPLLHTTELAEYRLLDERIFTTPWAVAVAKGEGDAALGRQVAEIVADWHRQGLLNELQAAWQLPPNAFLHRQQARWLARDDAGARRCHPGLQDLFDAGCAEHAVSAADVTGRHPLPPWLDRLQRASGLQLVALADPFNQKRLLGGLLLTLLVAGLAVLGSLLTGVLFAACESLLRGGPLTGLLQRLIRGFIALARMTPPILQLYIVFFGLGGLLLSGLGWSPGGVLVASLVFSCYAGATNAALLAPALSQLRLEKPDWSLRQLLAAAIDRSYEGLVSTLVNIVKAAGMASTIAVPEIISVVNTLIAEGANATGLMTLLLLFYFGFVLLIMALLRLAMGGLLRCLR</sequence>
<dbReference type="SMART" id="SM00062">
    <property type="entry name" value="PBPb"/>
    <property type="match status" value="1"/>
</dbReference>
<dbReference type="SUPFAM" id="SSF53850">
    <property type="entry name" value="Periplasmic binding protein-like II"/>
    <property type="match status" value="1"/>
</dbReference>
<name>A0A1H2EH40_9GAMM</name>
<feature type="transmembrane region" description="Helical" evidence="8">
    <location>
        <begin position="473"/>
        <end position="495"/>
    </location>
</feature>
<evidence type="ECO:0000256" key="8">
    <source>
        <dbReference type="SAM" id="Phobius"/>
    </source>
</evidence>
<dbReference type="InterPro" id="IPR051455">
    <property type="entry name" value="Bact_solute-bind_prot3"/>
</dbReference>
<keyword evidence="5" id="KW-0732">Signal</keyword>
<dbReference type="Proteomes" id="UP000243924">
    <property type="component" value="Chromosome I"/>
</dbReference>
<keyword evidence="6 8" id="KW-1133">Transmembrane helix</keyword>
<keyword evidence="3" id="KW-0813">Transport</keyword>
<evidence type="ECO:0000313" key="11">
    <source>
        <dbReference type="Proteomes" id="UP000243924"/>
    </source>
</evidence>
<dbReference type="InterPro" id="IPR035906">
    <property type="entry name" value="MetI-like_sf"/>
</dbReference>
<dbReference type="SUPFAM" id="SSF161098">
    <property type="entry name" value="MetI-like"/>
    <property type="match status" value="1"/>
</dbReference>
<keyword evidence="11" id="KW-1185">Reference proteome</keyword>
<feature type="domain" description="Solute-binding protein family 3/N-terminal" evidence="9">
    <location>
        <begin position="44"/>
        <end position="266"/>
    </location>
</feature>
<evidence type="ECO:0000256" key="1">
    <source>
        <dbReference type="ARBA" id="ARBA00004141"/>
    </source>
</evidence>
<evidence type="ECO:0000256" key="6">
    <source>
        <dbReference type="ARBA" id="ARBA00022989"/>
    </source>
</evidence>
<accession>A0A1H2EH40</accession>
<comment type="similarity">
    <text evidence="2">Belongs to the bacterial solute-binding protein 3 family.</text>
</comment>
<dbReference type="PANTHER" id="PTHR30085">
    <property type="entry name" value="AMINO ACID ABC TRANSPORTER PERMEASE"/>
    <property type="match status" value="1"/>
</dbReference>
<dbReference type="Pfam" id="PF00497">
    <property type="entry name" value="SBP_bac_3"/>
    <property type="match status" value="1"/>
</dbReference>
<evidence type="ECO:0000256" key="5">
    <source>
        <dbReference type="ARBA" id="ARBA00022729"/>
    </source>
</evidence>
<gene>
    <name evidence="10" type="ORF">SAMN05216210_0714</name>
</gene>
<feature type="transmembrane region" description="Helical" evidence="8">
    <location>
        <begin position="515"/>
        <end position="537"/>
    </location>
</feature>
<evidence type="ECO:0000313" key="10">
    <source>
        <dbReference type="EMBL" id="SDT94374.1"/>
    </source>
</evidence>
<dbReference type="EMBL" id="LT629787">
    <property type="protein sequence ID" value="SDT94374.1"/>
    <property type="molecule type" value="Genomic_DNA"/>
</dbReference>
<comment type="subcellular location">
    <subcellularLocation>
        <location evidence="1">Membrane</location>
        <topology evidence="1">Multi-pass membrane protein</topology>
    </subcellularLocation>
</comment>
<evidence type="ECO:0000259" key="9">
    <source>
        <dbReference type="SMART" id="SM00062"/>
    </source>
</evidence>
<dbReference type="Gene3D" id="3.40.190.10">
    <property type="entry name" value="Periplasmic binding protein-like II"/>
    <property type="match status" value="2"/>
</dbReference>
<feature type="transmembrane region" description="Helical" evidence="8">
    <location>
        <begin position="343"/>
        <end position="370"/>
    </location>
</feature>
<evidence type="ECO:0000256" key="4">
    <source>
        <dbReference type="ARBA" id="ARBA00022692"/>
    </source>
</evidence>
<dbReference type="STRING" id="1434072.SAMN05216210_0714"/>
<dbReference type="AlphaFoldDB" id="A0A1H2EH40"/>
<keyword evidence="4 8" id="KW-0812">Transmembrane</keyword>
<evidence type="ECO:0000256" key="3">
    <source>
        <dbReference type="ARBA" id="ARBA00022448"/>
    </source>
</evidence>
<dbReference type="InterPro" id="IPR001638">
    <property type="entry name" value="Solute-binding_3/MltF_N"/>
</dbReference>
<dbReference type="GO" id="GO:0030288">
    <property type="term" value="C:outer membrane-bounded periplasmic space"/>
    <property type="evidence" value="ECO:0007669"/>
    <property type="project" value="TreeGrafter"/>
</dbReference>
<reference evidence="11" key="1">
    <citation type="submission" date="2016-10" db="EMBL/GenBank/DDBJ databases">
        <authorList>
            <person name="Varghese N."/>
            <person name="Submissions S."/>
        </authorList>
    </citation>
    <scope>NUCLEOTIDE SEQUENCE [LARGE SCALE GENOMIC DNA]</scope>
    <source>
        <strain evidence="11">CECT 8338</strain>
    </source>
</reference>
<dbReference type="GO" id="GO:0005576">
    <property type="term" value="C:extracellular region"/>
    <property type="evidence" value="ECO:0007669"/>
    <property type="project" value="TreeGrafter"/>
</dbReference>
<dbReference type="Gene3D" id="1.10.3720.10">
    <property type="entry name" value="MetI-like"/>
    <property type="match status" value="1"/>
</dbReference>
<dbReference type="GO" id="GO:0016020">
    <property type="term" value="C:membrane"/>
    <property type="evidence" value="ECO:0007669"/>
    <property type="project" value="UniProtKB-SubCell"/>
</dbReference>